<keyword evidence="5" id="KW-1185">Reference proteome</keyword>
<gene>
    <name evidence="3" type="ORF">GKD88_15320</name>
    <name evidence="2" type="ORF">GKE08_15650</name>
</gene>
<dbReference type="EMBL" id="WKPJ01000034">
    <property type="protein sequence ID" value="MSA90765.1"/>
    <property type="molecule type" value="Genomic_DNA"/>
</dbReference>
<accession>A0A6N7SAV8</accession>
<protein>
    <recommendedName>
        <fullName evidence="1">Sporulation initiation factor Spo0A C-terminal domain-containing protein</fullName>
    </recommendedName>
</protein>
<dbReference type="InterPro" id="IPR014879">
    <property type="entry name" value="Spo0A_C"/>
</dbReference>
<dbReference type="AlphaFoldDB" id="A0A6N7SAV8"/>
<dbReference type="InterPro" id="IPR036388">
    <property type="entry name" value="WH-like_DNA-bd_sf"/>
</dbReference>
<dbReference type="Proteomes" id="UP000480929">
    <property type="component" value="Unassembled WGS sequence"/>
</dbReference>
<organism evidence="2 4">
    <name type="scientific">Holdemania massiliensis</name>
    <dbReference type="NCBI Taxonomy" id="1468449"/>
    <lineage>
        <taxon>Bacteria</taxon>
        <taxon>Bacillati</taxon>
        <taxon>Bacillota</taxon>
        <taxon>Erysipelotrichia</taxon>
        <taxon>Erysipelotrichales</taxon>
        <taxon>Erysipelotrichaceae</taxon>
        <taxon>Holdemania</taxon>
    </lineage>
</organism>
<dbReference type="GO" id="GO:0005737">
    <property type="term" value="C:cytoplasm"/>
    <property type="evidence" value="ECO:0007669"/>
    <property type="project" value="InterPro"/>
</dbReference>
<reference evidence="4 5" key="1">
    <citation type="journal article" date="2019" name="Nat. Med.">
        <title>A library of human gut bacterial isolates paired with longitudinal multiomics data enables mechanistic microbiome research.</title>
        <authorList>
            <person name="Poyet M."/>
            <person name="Groussin M."/>
            <person name="Gibbons S.M."/>
            <person name="Avila-Pacheco J."/>
            <person name="Jiang X."/>
            <person name="Kearney S.M."/>
            <person name="Perrotta A.R."/>
            <person name="Berdy B."/>
            <person name="Zhao S."/>
            <person name="Lieberman T.D."/>
            <person name="Swanson P.K."/>
            <person name="Smith M."/>
            <person name="Roesemann S."/>
            <person name="Alexander J.E."/>
            <person name="Rich S.A."/>
            <person name="Livny J."/>
            <person name="Vlamakis H."/>
            <person name="Clish C."/>
            <person name="Bullock K."/>
            <person name="Deik A."/>
            <person name="Scott J."/>
            <person name="Pierce K.A."/>
            <person name="Xavier R.J."/>
            <person name="Alm E.J."/>
        </authorList>
    </citation>
    <scope>NUCLEOTIDE SEQUENCE [LARGE SCALE GENOMIC DNA]</scope>
    <source>
        <strain evidence="2 4">BIOML-A4</strain>
        <strain evidence="3 5">BIOML-A5</strain>
    </source>
</reference>
<dbReference type="Pfam" id="PF08769">
    <property type="entry name" value="Spo0A_C"/>
    <property type="match status" value="1"/>
</dbReference>
<dbReference type="GO" id="GO:0003677">
    <property type="term" value="F:DNA binding"/>
    <property type="evidence" value="ECO:0007669"/>
    <property type="project" value="InterPro"/>
</dbReference>
<dbReference type="Gene3D" id="1.10.10.10">
    <property type="entry name" value="Winged helix-like DNA-binding domain superfamily/Winged helix DNA-binding domain"/>
    <property type="match status" value="1"/>
</dbReference>
<proteinExistence type="predicted"/>
<evidence type="ECO:0000313" key="5">
    <source>
        <dbReference type="Proteomes" id="UP000480929"/>
    </source>
</evidence>
<evidence type="ECO:0000313" key="3">
    <source>
        <dbReference type="EMBL" id="MSC34495.1"/>
    </source>
</evidence>
<comment type="caution">
    <text evidence="2">The sequence shown here is derived from an EMBL/GenBank/DDBJ whole genome shotgun (WGS) entry which is preliminary data.</text>
</comment>
<name>A0A6N7SAV8_9FIRM</name>
<evidence type="ECO:0000313" key="4">
    <source>
        <dbReference type="Proteomes" id="UP000433575"/>
    </source>
</evidence>
<dbReference type="Proteomes" id="UP000433575">
    <property type="component" value="Unassembled WGS sequence"/>
</dbReference>
<dbReference type="EMBL" id="WKPI01000036">
    <property type="protein sequence ID" value="MSC34495.1"/>
    <property type="molecule type" value="Genomic_DNA"/>
</dbReference>
<sequence length="242" mass="28214">MDGHPADCAAPFSLLSPWKTGVVVSFFIPLFHSLILSESLENYKYSFRHFPVKPLTRPQKECNLERHRFLSFLQARLLFLFTIQKNRRKEGARNMSYGFFSMNTICDSVVLHHRLFYCVNELFRVPGNNRKPQLSRPAQLLHELGMPSSLSGYRFLEFAIMTIAEQPHLLKNLDRGLYPRIARKFDSTNDRVEKNIRCAIERTWLRGNPALIHEIFGYSVNPQQGRPSNAEFLCAVYDYLNR</sequence>
<evidence type="ECO:0000313" key="2">
    <source>
        <dbReference type="EMBL" id="MSA90765.1"/>
    </source>
</evidence>
<dbReference type="GO" id="GO:0042173">
    <property type="term" value="P:regulation of sporulation resulting in formation of a cellular spore"/>
    <property type="evidence" value="ECO:0007669"/>
    <property type="project" value="InterPro"/>
</dbReference>
<dbReference type="SUPFAM" id="SSF46894">
    <property type="entry name" value="C-terminal effector domain of the bipartite response regulators"/>
    <property type="match status" value="1"/>
</dbReference>
<dbReference type="GO" id="GO:0003700">
    <property type="term" value="F:DNA-binding transcription factor activity"/>
    <property type="evidence" value="ECO:0007669"/>
    <property type="project" value="InterPro"/>
</dbReference>
<dbReference type="GO" id="GO:0005509">
    <property type="term" value="F:calcium ion binding"/>
    <property type="evidence" value="ECO:0007669"/>
    <property type="project" value="InterPro"/>
</dbReference>
<dbReference type="OrthoDB" id="1971735at2"/>
<feature type="domain" description="Sporulation initiation factor Spo0A C-terminal" evidence="1">
    <location>
        <begin position="139"/>
        <end position="240"/>
    </location>
</feature>
<dbReference type="InterPro" id="IPR016032">
    <property type="entry name" value="Sig_transdc_resp-reg_C-effctor"/>
</dbReference>
<evidence type="ECO:0000259" key="1">
    <source>
        <dbReference type="Pfam" id="PF08769"/>
    </source>
</evidence>